<feature type="transmembrane region" description="Helical" evidence="2">
    <location>
        <begin position="30"/>
        <end position="50"/>
    </location>
</feature>
<protein>
    <recommendedName>
        <fullName evidence="5">Serine endopeptidase</fullName>
    </recommendedName>
</protein>
<proteinExistence type="predicted"/>
<evidence type="ECO:0008006" key="5">
    <source>
        <dbReference type="Google" id="ProtNLM"/>
    </source>
</evidence>
<name>A0A1B8PW60_MORLA</name>
<feature type="region of interest" description="Disordered" evidence="1">
    <location>
        <begin position="1"/>
        <end position="23"/>
    </location>
</feature>
<evidence type="ECO:0000256" key="1">
    <source>
        <dbReference type="SAM" id="MobiDB-lite"/>
    </source>
</evidence>
<evidence type="ECO:0000313" key="4">
    <source>
        <dbReference type="Proteomes" id="UP000092607"/>
    </source>
</evidence>
<keyword evidence="2" id="KW-0812">Transmembrane</keyword>
<evidence type="ECO:0000313" key="3">
    <source>
        <dbReference type="EMBL" id="OBX59963.1"/>
    </source>
</evidence>
<reference evidence="3 4" key="1">
    <citation type="submission" date="2016-06" db="EMBL/GenBank/DDBJ databases">
        <title>Draft genome of Moraxella lacunata CCUG 57757A.</title>
        <authorList>
            <person name="Salva-Serra F."/>
            <person name="Engstrom-Jakobsson H."/>
            <person name="Thorell K."/>
            <person name="Gonzales-Siles L."/>
            <person name="Karlsson R."/>
            <person name="Boulund F."/>
            <person name="Engstrand L."/>
            <person name="Kristiansson E."/>
            <person name="Moore E."/>
        </authorList>
    </citation>
    <scope>NUCLEOTIDE SEQUENCE [LARGE SCALE GENOMIC DNA]</scope>
    <source>
        <strain evidence="3 4">CCUG 57757A</strain>
    </source>
</reference>
<accession>A0A1B8PW60</accession>
<feature type="compositionally biased region" description="Basic residues" evidence="1">
    <location>
        <begin position="8"/>
        <end position="18"/>
    </location>
</feature>
<dbReference type="AlphaFoldDB" id="A0A1B8PW60"/>
<organism evidence="3 4">
    <name type="scientific">Moraxella lacunata</name>
    <dbReference type="NCBI Taxonomy" id="477"/>
    <lineage>
        <taxon>Bacteria</taxon>
        <taxon>Pseudomonadati</taxon>
        <taxon>Pseudomonadota</taxon>
        <taxon>Gammaproteobacteria</taxon>
        <taxon>Moraxellales</taxon>
        <taxon>Moraxellaceae</taxon>
        <taxon>Moraxella</taxon>
    </lineage>
</organism>
<dbReference type="RefSeq" id="WP_065255987.1">
    <property type="nucleotide sequence ID" value="NZ_JARDJM010000065.1"/>
</dbReference>
<dbReference type="EMBL" id="LZMS01000095">
    <property type="protein sequence ID" value="OBX59963.1"/>
    <property type="molecule type" value="Genomic_DNA"/>
</dbReference>
<evidence type="ECO:0000256" key="2">
    <source>
        <dbReference type="SAM" id="Phobius"/>
    </source>
</evidence>
<feature type="transmembrane region" description="Helical" evidence="2">
    <location>
        <begin position="203"/>
        <end position="221"/>
    </location>
</feature>
<keyword evidence="2" id="KW-0472">Membrane</keyword>
<comment type="caution">
    <text evidence="3">The sequence shown here is derived from an EMBL/GenBank/DDBJ whole genome shotgun (WGS) entry which is preliminary data.</text>
</comment>
<dbReference type="OrthoDB" id="7255862at2"/>
<feature type="transmembrane region" description="Helical" evidence="2">
    <location>
        <begin position="258"/>
        <end position="276"/>
    </location>
</feature>
<sequence>MSEQNVNKKGKAKFKPTPKAKTAGRQPEKWFNVFLWIVAMIFAGFLIGLGSKIVADLPMISTDFVELSDFVADRPAYDRLKDELTQAEQKEQDITHEWEQKSHELTQKQTENINARETFENWLATRSVTEQSDQNPEVIKRTSELDELKAQEQALQGELSAIEKRQLDRRQTVENIENQIMLMEADAMDGYNRHNNRTELQVFIYRLMITLPLLLLAGYLFKRYRHTNAWPFVWGFAFFALFVFFVELVPYLPNYGGYVRYGVGIIVTVVIGKYAIGAMNAYLERKRVEEALSSNERQQHMDYDEAHIKIGKGICPSCERSLDFNNTDLDFCPHCGIHLFEYCPNCTTRKSTFNHYCFKCGLASRAERSDEQVFTPVINPDTPPTQA</sequence>
<gene>
    <name evidence="3" type="ORF">A9309_10480</name>
</gene>
<keyword evidence="2" id="KW-1133">Transmembrane helix</keyword>
<feature type="transmembrane region" description="Helical" evidence="2">
    <location>
        <begin position="233"/>
        <end position="252"/>
    </location>
</feature>
<dbReference type="Proteomes" id="UP000092607">
    <property type="component" value="Unassembled WGS sequence"/>
</dbReference>